<feature type="compositionally biased region" description="Acidic residues" evidence="1">
    <location>
        <begin position="59"/>
        <end position="73"/>
    </location>
</feature>
<sequence length="73" mass="8443">MKIHKKYKNHPALHQAPINEPALIIAPRESESVLKWIESSGRFKSHESDKYHEDKPTNEVEELLDPDEGLDPE</sequence>
<accession>A0A1Z4LN69</accession>
<dbReference type="EMBL" id="AP018227">
    <property type="protein sequence ID" value="BAY82680.1"/>
    <property type="molecule type" value="Genomic_DNA"/>
</dbReference>
<evidence type="ECO:0000256" key="1">
    <source>
        <dbReference type="SAM" id="MobiDB-lite"/>
    </source>
</evidence>
<evidence type="ECO:0008006" key="4">
    <source>
        <dbReference type="Google" id="ProtNLM"/>
    </source>
</evidence>
<protein>
    <recommendedName>
        <fullName evidence="4">DUF3134 domain-containing protein</fullName>
    </recommendedName>
</protein>
<dbReference type="OrthoDB" id="542362at2"/>
<keyword evidence="3" id="KW-1185">Reference proteome</keyword>
<feature type="compositionally biased region" description="Basic and acidic residues" evidence="1">
    <location>
        <begin position="44"/>
        <end position="58"/>
    </location>
</feature>
<gene>
    <name evidence="2" type="ORF">NIES267_21640</name>
</gene>
<reference evidence="2 3" key="1">
    <citation type="submission" date="2017-06" db="EMBL/GenBank/DDBJ databases">
        <title>Genome sequencing of cyanobaciteial culture collection at National Institute for Environmental Studies (NIES).</title>
        <authorList>
            <person name="Hirose Y."/>
            <person name="Shimura Y."/>
            <person name="Fujisawa T."/>
            <person name="Nakamura Y."/>
            <person name="Kawachi M."/>
        </authorList>
    </citation>
    <scope>NUCLEOTIDE SEQUENCE [LARGE SCALE GENOMIC DNA]</scope>
    <source>
        <strain evidence="2 3">NIES-267</strain>
    </source>
</reference>
<evidence type="ECO:0000313" key="3">
    <source>
        <dbReference type="Proteomes" id="UP000218418"/>
    </source>
</evidence>
<dbReference type="Proteomes" id="UP000218418">
    <property type="component" value="Chromosome"/>
</dbReference>
<proteinExistence type="predicted"/>
<dbReference type="Pfam" id="PF11332">
    <property type="entry name" value="DUF3134"/>
    <property type="match status" value="1"/>
</dbReference>
<organism evidence="2 3">
    <name type="scientific">Calothrix parasitica NIES-267</name>
    <dbReference type="NCBI Taxonomy" id="1973488"/>
    <lineage>
        <taxon>Bacteria</taxon>
        <taxon>Bacillati</taxon>
        <taxon>Cyanobacteriota</taxon>
        <taxon>Cyanophyceae</taxon>
        <taxon>Nostocales</taxon>
        <taxon>Calotrichaceae</taxon>
        <taxon>Calothrix</taxon>
    </lineage>
</organism>
<dbReference type="AlphaFoldDB" id="A0A1Z4LN69"/>
<dbReference type="InterPro" id="IPR021481">
    <property type="entry name" value="DUF3134"/>
</dbReference>
<name>A0A1Z4LN69_9CYAN</name>
<evidence type="ECO:0000313" key="2">
    <source>
        <dbReference type="EMBL" id="BAY82680.1"/>
    </source>
</evidence>
<feature type="region of interest" description="Disordered" evidence="1">
    <location>
        <begin position="43"/>
        <end position="73"/>
    </location>
</feature>